<evidence type="ECO:0000256" key="1">
    <source>
        <dbReference type="SAM" id="MobiDB-lite"/>
    </source>
</evidence>
<gene>
    <name evidence="4" type="ORF">ACFSJS_20835</name>
</gene>
<feature type="domain" description="NodB homology" evidence="3">
    <location>
        <begin position="172"/>
        <end position="363"/>
    </location>
</feature>
<keyword evidence="2" id="KW-0732">Signal</keyword>
<feature type="signal peptide" evidence="2">
    <location>
        <begin position="1"/>
        <end position="23"/>
    </location>
</feature>
<keyword evidence="5" id="KW-1185">Reference proteome</keyword>
<sequence>MTVSVRRTTVSLTALALVTAAVAGCAGPGGDTTRAGSSPAAASPSGGSPAPSGPSASGVPDGEGPSSGYAVLPPSNGGRVAVFRHGPRTEEAPNGRDDGGSGERTERGNREEREKNDDRGDRVVALTFDAAMSPEDAKRAAGTEKTEKTEKAEEAEKAEKTEATEKAGGEEERDGQPRKAAARHDNPALLATLRREKVPATVFMSGVWARAHREQAAAVGRDRLFEVGSLSYSHHPFTRDCAGLEGLPVLAPDKQPGDVRKGLEAVREAGVEDPTPYFRFPGGCFDDRARRAVAPAGVTAVAGDVVAPDAGATDAGEVADRVLSQVRPGSVVVMHWNREKAPVTEKAVRRIVPELRERGYRLVRVSEMIAAAMGRG</sequence>
<evidence type="ECO:0000259" key="3">
    <source>
        <dbReference type="PROSITE" id="PS51677"/>
    </source>
</evidence>
<evidence type="ECO:0000313" key="4">
    <source>
        <dbReference type="EMBL" id="MFD1832075.1"/>
    </source>
</evidence>
<dbReference type="PROSITE" id="PS51677">
    <property type="entry name" value="NODB"/>
    <property type="match status" value="1"/>
</dbReference>
<evidence type="ECO:0000256" key="2">
    <source>
        <dbReference type="SAM" id="SignalP"/>
    </source>
</evidence>
<dbReference type="PANTHER" id="PTHR10587">
    <property type="entry name" value="GLYCOSYL TRANSFERASE-RELATED"/>
    <property type="match status" value="1"/>
</dbReference>
<feature type="compositionally biased region" description="Basic and acidic residues" evidence="1">
    <location>
        <begin position="87"/>
        <end position="122"/>
    </location>
</feature>
<proteinExistence type="predicted"/>
<dbReference type="Proteomes" id="UP001597365">
    <property type="component" value="Unassembled WGS sequence"/>
</dbReference>
<dbReference type="RefSeq" id="WP_380902633.1">
    <property type="nucleotide sequence ID" value="NZ_JBHUFU010000013.1"/>
</dbReference>
<name>A0ABW4PQ11_9ACTN</name>
<dbReference type="InterPro" id="IPR011330">
    <property type="entry name" value="Glyco_hydro/deAcase_b/a-brl"/>
</dbReference>
<dbReference type="InterPro" id="IPR050248">
    <property type="entry name" value="Polysacc_deacetylase_ArnD"/>
</dbReference>
<dbReference type="Pfam" id="PF01522">
    <property type="entry name" value="Polysacc_deac_1"/>
    <property type="match status" value="1"/>
</dbReference>
<dbReference type="InterPro" id="IPR002509">
    <property type="entry name" value="NODB_dom"/>
</dbReference>
<dbReference type="PANTHER" id="PTHR10587:SF134">
    <property type="entry name" value="SECRETED PROTEIN"/>
    <property type="match status" value="1"/>
</dbReference>
<dbReference type="PROSITE" id="PS51257">
    <property type="entry name" value="PROKAR_LIPOPROTEIN"/>
    <property type="match status" value="1"/>
</dbReference>
<protein>
    <submittedName>
        <fullName evidence="4">Polysaccharide deacetylase family protein</fullName>
    </submittedName>
</protein>
<comment type="caution">
    <text evidence="4">The sequence shown here is derived from an EMBL/GenBank/DDBJ whole genome shotgun (WGS) entry which is preliminary data.</text>
</comment>
<feature type="region of interest" description="Disordered" evidence="1">
    <location>
        <begin position="28"/>
        <end position="182"/>
    </location>
</feature>
<reference evidence="5" key="1">
    <citation type="journal article" date="2019" name="Int. J. Syst. Evol. Microbiol.">
        <title>The Global Catalogue of Microorganisms (GCM) 10K type strain sequencing project: providing services to taxonomists for standard genome sequencing and annotation.</title>
        <authorList>
            <consortium name="The Broad Institute Genomics Platform"/>
            <consortium name="The Broad Institute Genome Sequencing Center for Infectious Disease"/>
            <person name="Wu L."/>
            <person name="Ma J."/>
        </authorList>
    </citation>
    <scope>NUCLEOTIDE SEQUENCE [LARGE SCALE GENOMIC DNA]</scope>
    <source>
        <strain evidence="5">CGMCC 4.7455</strain>
    </source>
</reference>
<dbReference type="EMBL" id="JBHUFU010000013">
    <property type="protein sequence ID" value="MFD1832075.1"/>
    <property type="molecule type" value="Genomic_DNA"/>
</dbReference>
<dbReference type="SUPFAM" id="SSF88713">
    <property type="entry name" value="Glycoside hydrolase/deacetylase"/>
    <property type="match status" value="1"/>
</dbReference>
<feature type="compositionally biased region" description="Basic and acidic residues" evidence="1">
    <location>
        <begin position="135"/>
        <end position="182"/>
    </location>
</feature>
<feature type="chain" id="PRO_5047502268" evidence="2">
    <location>
        <begin position="24"/>
        <end position="376"/>
    </location>
</feature>
<dbReference type="Gene3D" id="3.20.20.370">
    <property type="entry name" value="Glycoside hydrolase/deacetylase"/>
    <property type="match status" value="1"/>
</dbReference>
<evidence type="ECO:0000313" key="5">
    <source>
        <dbReference type="Proteomes" id="UP001597365"/>
    </source>
</evidence>
<organism evidence="4 5">
    <name type="scientific">Streptomyces desertarenae</name>
    <dbReference type="NCBI Taxonomy" id="2666184"/>
    <lineage>
        <taxon>Bacteria</taxon>
        <taxon>Bacillati</taxon>
        <taxon>Actinomycetota</taxon>
        <taxon>Actinomycetes</taxon>
        <taxon>Kitasatosporales</taxon>
        <taxon>Streptomycetaceae</taxon>
        <taxon>Streptomyces</taxon>
    </lineage>
</organism>
<accession>A0ABW4PQ11</accession>
<feature type="compositionally biased region" description="Low complexity" evidence="1">
    <location>
        <begin position="35"/>
        <end position="58"/>
    </location>
</feature>